<feature type="compositionally biased region" description="Basic and acidic residues" evidence="1">
    <location>
        <begin position="230"/>
        <end position="247"/>
    </location>
</feature>
<feature type="region of interest" description="Disordered" evidence="1">
    <location>
        <begin position="106"/>
        <end position="127"/>
    </location>
</feature>
<protein>
    <submittedName>
        <fullName evidence="3">Uncharacterized protein</fullName>
    </submittedName>
</protein>
<keyword evidence="2" id="KW-0812">Transmembrane</keyword>
<feature type="compositionally biased region" description="Low complexity" evidence="1">
    <location>
        <begin position="380"/>
        <end position="407"/>
    </location>
</feature>
<evidence type="ECO:0000313" key="3">
    <source>
        <dbReference type="EMBL" id="RPF25774.1"/>
    </source>
</evidence>
<feature type="compositionally biased region" description="Basic and acidic residues" evidence="1">
    <location>
        <begin position="313"/>
        <end position="334"/>
    </location>
</feature>
<feature type="compositionally biased region" description="Low complexity" evidence="1">
    <location>
        <begin position="206"/>
        <end position="229"/>
    </location>
</feature>
<feature type="transmembrane region" description="Helical" evidence="2">
    <location>
        <begin position="173"/>
        <end position="197"/>
    </location>
</feature>
<keyword evidence="4" id="KW-1185">Reference proteome</keyword>
<evidence type="ECO:0000313" key="4">
    <source>
        <dbReference type="Proteomes" id="UP000280726"/>
    </source>
</evidence>
<feature type="region of interest" description="Disordered" evidence="1">
    <location>
        <begin position="287"/>
        <end position="431"/>
    </location>
</feature>
<gene>
    <name evidence="3" type="ORF">EDD32_0186</name>
</gene>
<comment type="caution">
    <text evidence="3">The sequence shown here is derived from an EMBL/GenBank/DDBJ whole genome shotgun (WGS) entry which is preliminary data.</text>
</comment>
<feature type="compositionally biased region" description="Basic and acidic residues" evidence="1">
    <location>
        <begin position="422"/>
        <end position="431"/>
    </location>
</feature>
<dbReference type="Proteomes" id="UP000280726">
    <property type="component" value="Unassembled WGS sequence"/>
</dbReference>
<proteinExistence type="predicted"/>
<feature type="compositionally biased region" description="Basic and acidic residues" evidence="1">
    <location>
        <begin position="350"/>
        <end position="364"/>
    </location>
</feature>
<organism evidence="3 4">
    <name type="scientific">Georgenia muralis</name>
    <dbReference type="NCBI Taxonomy" id="154117"/>
    <lineage>
        <taxon>Bacteria</taxon>
        <taxon>Bacillati</taxon>
        <taxon>Actinomycetota</taxon>
        <taxon>Actinomycetes</taxon>
        <taxon>Micrococcales</taxon>
        <taxon>Bogoriellaceae</taxon>
        <taxon>Georgenia</taxon>
    </lineage>
</organism>
<keyword evidence="2" id="KW-1133">Transmembrane helix</keyword>
<keyword evidence="2" id="KW-0472">Membrane</keyword>
<accession>A0A3N4Z1T4</accession>
<evidence type="ECO:0000256" key="1">
    <source>
        <dbReference type="SAM" id="MobiDB-lite"/>
    </source>
</evidence>
<dbReference type="RefSeq" id="WP_170175152.1">
    <property type="nucleotide sequence ID" value="NZ_RKRA01000001.1"/>
</dbReference>
<dbReference type="AlphaFoldDB" id="A0A3N4Z1T4"/>
<reference evidence="3 4" key="1">
    <citation type="submission" date="2018-11" db="EMBL/GenBank/DDBJ databases">
        <title>Sequencing the genomes of 1000 actinobacteria strains.</title>
        <authorList>
            <person name="Klenk H.-P."/>
        </authorList>
    </citation>
    <scope>NUCLEOTIDE SEQUENCE [LARGE SCALE GENOMIC DNA]</scope>
    <source>
        <strain evidence="3 4">DSM 14418</strain>
    </source>
</reference>
<feature type="region of interest" description="Disordered" evidence="1">
    <location>
        <begin position="202"/>
        <end position="274"/>
    </location>
</feature>
<sequence>MTRRIISVALIVLGVVAIALAIASATVWRPTDTATLTLPDRPEAPVVVSDPGVLDAVAEDVTITATAGDDEPVVLVVARSEDVDAWVGEDAHVRITGLSSWEQLDAETRGESAEALPNPAGSDLWPVEQTGTGTAEIEWEDVEGRWSLLAATDGESPAPQVALSWPVEVRTPWLVPGLVAGAVLLLAGLALLALDLLTRREAGRRTAGPRSTADTTTTSEVPTTAAAGLTRRELRERARAEEGRGRTGEIPVVAGIPGEDVRDQGDAGAARGAAVVPGSIRSAELRATRTSVASAPGADDAATGTGDGDTDQPEIHAGDGDTDQPEIHAGDGERVAAGTARGAGIVPASRRADEYRTARADRSVTDAPVPAGPARGAEHTGGAAAGTEHTGGAAAGTEHTGGAAAGTTDEEAPSWRSMWGFREARDEGEQR</sequence>
<evidence type="ECO:0000256" key="2">
    <source>
        <dbReference type="SAM" id="Phobius"/>
    </source>
</evidence>
<name>A0A3N4Z1T4_9MICO</name>
<dbReference type="EMBL" id="RKRA01000001">
    <property type="protein sequence ID" value="RPF25774.1"/>
    <property type="molecule type" value="Genomic_DNA"/>
</dbReference>